<proteinExistence type="predicted"/>
<accession>A0A1W2TF56</accession>
<reference evidence="3" key="1">
    <citation type="submission" date="2016-03" db="EMBL/GenBank/DDBJ databases">
        <title>Draft genome sequence of Rosellinia necatrix.</title>
        <authorList>
            <person name="Kanematsu S."/>
        </authorList>
    </citation>
    <scope>NUCLEOTIDE SEQUENCE [LARGE SCALE GENOMIC DNA]</scope>
    <source>
        <strain evidence="3">W97</strain>
    </source>
</reference>
<keyword evidence="2" id="KW-1133">Transmembrane helix</keyword>
<name>A0A1W2TF56_ROSNE</name>
<feature type="compositionally biased region" description="Acidic residues" evidence="1">
    <location>
        <begin position="390"/>
        <end position="402"/>
    </location>
</feature>
<evidence type="ECO:0000313" key="4">
    <source>
        <dbReference type="Proteomes" id="UP000054516"/>
    </source>
</evidence>
<feature type="compositionally biased region" description="Low complexity" evidence="1">
    <location>
        <begin position="214"/>
        <end position="263"/>
    </location>
</feature>
<feature type="compositionally biased region" description="Low complexity" evidence="1">
    <location>
        <begin position="291"/>
        <end position="301"/>
    </location>
</feature>
<dbReference type="OrthoDB" id="4770059at2759"/>
<protein>
    <submittedName>
        <fullName evidence="3">Uncharacterized protein</fullName>
    </submittedName>
</protein>
<feature type="compositionally biased region" description="Low complexity" evidence="1">
    <location>
        <begin position="367"/>
        <end position="384"/>
    </location>
</feature>
<dbReference type="AlphaFoldDB" id="A0A1W2TF56"/>
<keyword evidence="2" id="KW-0472">Membrane</keyword>
<dbReference type="EMBL" id="DF977465">
    <property type="protein sequence ID" value="GAP86689.1"/>
    <property type="molecule type" value="Genomic_DNA"/>
</dbReference>
<keyword evidence="4" id="KW-1185">Reference proteome</keyword>
<feature type="compositionally biased region" description="Basic residues" evidence="1">
    <location>
        <begin position="410"/>
        <end position="419"/>
    </location>
</feature>
<keyword evidence="2" id="KW-0812">Transmembrane</keyword>
<feature type="transmembrane region" description="Helical" evidence="2">
    <location>
        <begin position="305"/>
        <end position="326"/>
    </location>
</feature>
<feature type="compositionally biased region" description="Polar residues" evidence="1">
    <location>
        <begin position="266"/>
        <end position="279"/>
    </location>
</feature>
<feature type="region of interest" description="Disordered" evidence="1">
    <location>
        <begin position="367"/>
        <end position="431"/>
    </location>
</feature>
<feature type="region of interest" description="Disordered" evidence="1">
    <location>
        <begin position="171"/>
        <end position="301"/>
    </location>
</feature>
<evidence type="ECO:0000256" key="2">
    <source>
        <dbReference type="SAM" id="Phobius"/>
    </source>
</evidence>
<evidence type="ECO:0000256" key="1">
    <source>
        <dbReference type="SAM" id="MobiDB-lite"/>
    </source>
</evidence>
<dbReference type="STRING" id="77044.A0A1W2TF56"/>
<feature type="compositionally biased region" description="Low complexity" evidence="1">
    <location>
        <begin position="176"/>
        <end position="199"/>
    </location>
</feature>
<dbReference type="Proteomes" id="UP000054516">
    <property type="component" value="Unassembled WGS sequence"/>
</dbReference>
<gene>
    <name evidence="3" type="ORF">SAMD00023353_2000380</name>
</gene>
<organism evidence="3">
    <name type="scientific">Rosellinia necatrix</name>
    <name type="common">White root-rot fungus</name>
    <dbReference type="NCBI Taxonomy" id="77044"/>
    <lineage>
        <taxon>Eukaryota</taxon>
        <taxon>Fungi</taxon>
        <taxon>Dikarya</taxon>
        <taxon>Ascomycota</taxon>
        <taxon>Pezizomycotina</taxon>
        <taxon>Sordariomycetes</taxon>
        <taxon>Xylariomycetidae</taxon>
        <taxon>Xylariales</taxon>
        <taxon>Xylariaceae</taxon>
        <taxon>Rosellinia</taxon>
    </lineage>
</organism>
<evidence type="ECO:0000313" key="3">
    <source>
        <dbReference type="EMBL" id="GAP86689.1"/>
    </source>
</evidence>
<sequence>MAATFTPPLAALTTVFTPPCPITWLLTTTKVPSQYPPFPTTAPASCDPPSWGEYVTSRGFEYYSPAICPSGFYIGPSCIVEKPRTAEGFPTIAAGETAAYCIPNGHVCTSDITDFRGGVWGVLRTDSDVIGPQVTVGPAIQIRWREGDLDALETDPLTPGPKVTTIINLVPGGSITSAPETTTQPPSTSETSTSTRAAPPEIPIIRTNPKESETTTTRVETSSSPRPSKTTSTTTRISTSLPESFSSGSTFSTITGSSTSPFSEAPTPTTSQGGQAQNGTGDGPRQFGTSNNDNNNNNNNMPPTLTVAATVLTTVLIVLIVGYSAYSVWRQYRRYRAGEAEGFFLFEMEARVRRRLHLFSFRLQRGSDSLTSSRSATTTRTRTGGKAGGGDDDDDDDDDDGNDNNGRASGGRRKKRAKWKTPDAELGTEGPLTELAATHSFGTKENPAELPAPERFSWRSRVSRMSRIFTAARASAKRGSVEAVV</sequence>